<keyword evidence="1" id="KW-0812">Transmembrane</keyword>
<evidence type="ECO:0000256" key="2">
    <source>
        <dbReference type="SAM" id="SignalP"/>
    </source>
</evidence>
<dbReference type="GeneID" id="89589621"/>
<comment type="caution">
    <text evidence="5">The sequence shown here is derived from an EMBL/GenBank/DDBJ whole genome shotgun (WGS) entry which is preliminary data.</text>
</comment>
<feature type="transmembrane region" description="Helical" evidence="1">
    <location>
        <begin position="311"/>
        <end position="331"/>
    </location>
</feature>
<feature type="chain" id="PRO_5006418012" evidence="2">
    <location>
        <begin position="24"/>
        <end position="344"/>
    </location>
</feature>
<feature type="domain" description="WxL Interacting Protein host binding" evidence="4">
    <location>
        <begin position="159"/>
        <end position="297"/>
    </location>
</feature>
<keyword evidence="2" id="KW-0732">Signal</keyword>
<dbReference type="RefSeq" id="WP_034568388.1">
    <property type="nucleotide sequence ID" value="NZ_JQBS01000001.1"/>
</dbReference>
<feature type="domain" description="WxL Interacting Protein peptidoglycan binding" evidence="3">
    <location>
        <begin position="30"/>
        <end position="147"/>
    </location>
</feature>
<dbReference type="Pfam" id="PF11797">
    <property type="entry name" value="WxLIP_HBD"/>
    <property type="match status" value="1"/>
</dbReference>
<keyword evidence="1" id="KW-0472">Membrane</keyword>
<dbReference type="Proteomes" id="UP000051658">
    <property type="component" value="Unassembled WGS sequence"/>
</dbReference>
<name>A0A0R2HYG2_CARDV</name>
<evidence type="ECO:0000313" key="5">
    <source>
        <dbReference type="EMBL" id="KRN57859.1"/>
    </source>
</evidence>
<keyword evidence="1" id="KW-1133">Transmembrane helix</keyword>
<dbReference type="InterPro" id="IPR021759">
    <property type="entry name" value="WxLIP_HBD"/>
</dbReference>
<keyword evidence="6" id="KW-1185">Reference proteome</keyword>
<dbReference type="InterPro" id="IPR010317">
    <property type="entry name" value="WxLIP_PGBD"/>
</dbReference>
<dbReference type="Pfam" id="PF06030">
    <property type="entry name" value="WxLIP_PGBD"/>
    <property type="match status" value="1"/>
</dbReference>
<sequence>MKKRLSLFIAFLMLPLMGQTAYASEGMSITVQPILPENQRHKELSYFDLHMEAGQAEEIGLKITNQLDETIQVEVAPHNAFTNNLGVIDYSQETPKLETEKAHTLVSMLSEKQLVTLAPHEEKNVMFQLKMPADFLPGAVLGAFYVHQIEVGNTDKSENKVTISNDFSYVVGVKLSESDQLLKPKLALKSVRAGVDESNHTSILAKIANQEATIVRKLAIKSKVIEKGTSNVLYESTEEDLSMAPYSSFDYAVSLENQELKAGEYVVELEVSDIDHNEWQLKKELTIKRDEAKRFNQAAFDVEKEPFNVKWIYLLVGIIVVLLIGIGSLVVKIKKNEKKTAFKK</sequence>
<evidence type="ECO:0000256" key="1">
    <source>
        <dbReference type="SAM" id="Phobius"/>
    </source>
</evidence>
<protein>
    <submittedName>
        <fullName evidence="5">Uncharacterized protein</fullName>
    </submittedName>
</protein>
<reference evidence="5 6" key="1">
    <citation type="journal article" date="2015" name="Genome Announc.">
        <title>Expanding the biotechnology potential of lactobacilli through comparative genomics of 213 strains and associated genera.</title>
        <authorList>
            <person name="Sun Z."/>
            <person name="Harris H.M."/>
            <person name="McCann A."/>
            <person name="Guo C."/>
            <person name="Argimon S."/>
            <person name="Zhang W."/>
            <person name="Yang X."/>
            <person name="Jeffery I.B."/>
            <person name="Cooney J.C."/>
            <person name="Kagawa T.F."/>
            <person name="Liu W."/>
            <person name="Song Y."/>
            <person name="Salvetti E."/>
            <person name="Wrobel A."/>
            <person name="Rasinkangas P."/>
            <person name="Parkhill J."/>
            <person name="Rea M.C."/>
            <person name="O'Sullivan O."/>
            <person name="Ritari J."/>
            <person name="Douillard F.P."/>
            <person name="Paul Ross R."/>
            <person name="Yang R."/>
            <person name="Briner A.E."/>
            <person name="Felis G.E."/>
            <person name="de Vos W.M."/>
            <person name="Barrangou R."/>
            <person name="Klaenhammer T.R."/>
            <person name="Caufield P.W."/>
            <person name="Cui Y."/>
            <person name="Zhang H."/>
            <person name="O'Toole P.W."/>
        </authorList>
    </citation>
    <scope>NUCLEOTIDE SEQUENCE [LARGE SCALE GENOMIC DNA]</scope>
    <source>
        <strain evidence="5 6">DSM 20623</strain>
    </source>
</reference>
<dbReference type="AlphaFoldDB" id="A0A0R2HYG2"/>
<evidence type="ECO:0000259" key="3">
    <source>
        <dbReference type="Pfam" id="PF06030"/>
    </source>
</evidence>
<gene>
    <name evidence="5" type="ORF">IV74_GL001114</name>
</gene>
<organism evidence="5 6">
    <name type="scientific">Carnobacterium divergens DSM 20623</name>
    <dbReference type="NCBI Taxonomy" id="1449336"/>
    <lineage>
        <taxon>Bacteria</taxon>
        <taxon>Bacillati</taxon>
        <taxon>Bacillota</taxon>
        <taxon>Bacilli</taxon>
        <taxon>Lactobacillales</taxon>
        <taxon>Carnobacteriaceae</taxon>
        <taxon>Carnobacterium</taxon>
    </lineage>
</organism>
<proteinExistence type="predicted"/>
<feature type="signal peptide" evidence="2">
    <location>
        <begin position="1"/>
        <end position="23"/>
    </location>
</feature>
<evidence type="ECO:0000259" key="4">
    <source>
        <dbReference type="Pfam" id="PF11797"/>
    </source>
</evidence>
<dbReference type="eggNOG" id="COG4072">
    <property type="taxonomic scope" value="Bacteria"/>
</dbReference>
<dbReference type="EMBL" id="JQBS01000001">
    <property type="protein sequence ID" value="KRN57859.1"/>
    <property type="molecule type" value="Genomic_DNA"/>
</dbReference>
<dbReference type="PATRIC" id="fig|1449336.4.peg.1139"/>
<evidence type="ECO:0000313" key="6">
    <source>
        <dbReference type="Proteomes" id="UP000051658"/>
    </source>
</evidence>
<accession>A0A0R2HYG2</accession>